<dbReference type="PATRIC" id="fig|408015.6.peg.4858"/>
<protein>
    <submittedName>
        <fullName evidence="4">Hydrolase</fullName>
    </submittedName>
</protein>
<dbReference type="Pfam" id="PF00702">
    <property type="entry name" value="Hydrolase"/>
    <property type="match status" value="1"/>
</dbReference>
<proteinExistence type="predicted"/>
<dbReference type="KEGG" id="sxi:SXIM_47990"/>
<evidence type="ECO:0000256" key="1">
    <source>
        <dbReference type="ARBA" id="ARBA00001946"/>
    </source>
</evidence>
<dbReference type="HOGENOM" id="CLU_045011_8_1_11"/>
<dbReference type="RefSeq" id="WP_030730876.1">
    <property type="nucleotide sequence ID" value="NZ_CP009922.3"/>
</dbReference>
<organism evidence="4 5">
    <name type="scientific">Streptomyces xiamenensis</name>
    <dbReference type="NCBI Taxonomy" id="408015"/>
    <lineage>
        <taxon>Bacteria</taxon>
        <taxon>Bacillati</taxon>
        <taxon>Actinomycetota</taxon>
        <taxon>Actinomycetes</taxon>
        <taxon>Kitasatosporales</taxon>
        <taxon>Streptomycetaceae</taxon>
        <taxon>Streptomyces</taxon>
    </lineage>
</organism>
<evidence type="ECO:0000313" key="5">
    <source>
        <dbReference type="Proteomes" id="UP000034034"/>
    </source>
</evidence>
<dbReference type="PRINTS" id="PR00413">
    <property type="entry name" value="HADHALOGNASE"/>
</dbReference>
<name>A0A0F7FZD1_9ACTN</name>
<dbReference type="SUPFAM" id="SSF56784">
    <property type="entry name" value="HAD-like"/>
    <property type="match status" value="1"/>
</dbReference>
<dbReference type="STRING" id="408015.SXIM_47990"/>
<evidence type="ECO:0000256" key="3">
    <source>
        <dbReference type="ARBA" id="ARBA00022842"/>
    </source>
</evidence>
<dbReference type="Gene3D" id="3.40.50.1000">
    <property type="entry name" value="HAD superfamily/HAD-like"/>
    <property type="match status" value="1"/>
</dbReference>
<accession>A0A0F7FZD1</accession>
<dbReference type="InterPro" id="IPR051400">
    <property type="entry name" value="HAD-like_hydrolase"/>
</dbReference>
<dbReference type="InterPro" id="IPR036412">
    <property type="entry name" value="HAD-like_sf"/>
</dbReference>
<keyword evidence="2 4" id="KW-0378">Hydrolase</keyword>
<dbReference type="PANTHER" id="PTHR46470">
    <property type="entry name" value="N-ACYLNEURAMINATE-9-PHOSPHATASE"/>
    <property type="match status" value="1"/>
</dbReference>
<dbReference type="InterPro" id="IPR006439">
    <property type="entry name" value="HAD-SF_hydro_IA"/>
</dbReference>
<evidence type="ECO:0000256" key="2">
    <source>
        <dbReference type="ARBA" id="ARBA00022801"/>
    </source>
</evidence>
<dbReference type="PANTHER" id="PTHR46470:SF4">
    <property type="entry name" value="5-AMINO-6-(5-PHOSPHO-D-RIBITYLAMINO)URACIL PHOSPHATASE YIGB"/>
    <property type="match status" value="1"/>
</dbReference>
<gene>
    <name evidence="4" type="ORF">SXIM_47990</name>
</gene>
<dbReference type="InterPro" id="IPR023214">
    <property type="entry name" value="HAD_sf"/>
</dbReference>
<keyword evidence="3" id="KW-0460">Magnesium</keyword>
<reference evidence="4" key="1">
    <citation type="submission" date="2019-08" db="EMBL/GenBank/DDBJ databases">
        <title>Complete genome sequence of a mangrove-derived Streptomyces xiamenensis.</title>
        <authorList>
            <person name="Xu J."/>
        </authorList>
    </citation>
    <scope>NUCLEOTIDE SEQUENCE</scope>
    <source>
        <strain evidence="4">318</strain>
    </source>
</reference>
<dbReference type="Gene3D" id="1.20.120.1600">
    <property type="match status" value="1"/>
</dbReference>
<dbReference type="Proteomes" id="UP000034034">
    <property type="component" value="Chromosome"/>
</dbReference>
<evidence type="ECO:0000313" key="4">
    <source>
        <dbReference type="EMBL" id="AKG46183.1"/>
    </source>
</evidence>
<dbReference type="AlphaFoldDB" id="A0A0F7FZD1"/>
<dbReference type="NCBIfam" id="TIGR01549">
    <property type="entry name" value="HAD-SF-IA-v1"/>
    <property type="match status" value="1"/>
</dbReference>
<dbReference type="GO" id="GO:0044281">
    <property type="term" value="P:small molecule metabolic process"/>
    <property type="evidence" value="ECO:0007669"/>
    <property type="project" value="UniProtKB-ARBA"/>
</dbReference>
<dbReference type="EMBL" id="CP009922">
    <property type="protein sequence ID" value="AKG46183.1"/>
    <property type="molecule type" value="Genomic_DNA"/>
</dbReference>
<sequence>MLTGAGIRAVVWDIDDTIFDYTGANEAGALAHFAAEGLPATAAEVARWTALMREHYDRYLAGELAFAEQRRERVRAFLRDPGLPDGAAQEWFDRFSVRMRAAWRLYPDVLPALDALTPGYRHGLLSNSNLAHQDDKLRRLGVRDRFEMLLCSEELGHAKPAPEAFAAACEALGLSPDEVAYVGDQRITDAQAATAAGLCGIWLDRGESGTAAEVPPHRITTLSALPGLLARLGG</sequence>
<comment type="cofactor">
    <cofactor evidence="1">
        <name>Mg(2+)</name>
        <dbReference type="ChEBI" id="CHEBI:18420"/>
    </cofactor>
</comment>
<dbReference type="SFLD" id="SFLDS00003">
    <property type="entry name" value="Haloacid_Dehalogenase"/>
    <property type="match status" value="1"/>
</dbReference>
<dbReference type="GO" id="GO:0016787">
    <property type="term" value="F:hydrolase activity"/>
    <property type="evidence" value="ECO:0007669"/>
    <property type="project" value="UniProtKB-KW"/>
</dbReference>
<keyword evidence="5" id="KW-1185">Reference proteome</keyword>
<dbReference type="SFLD" id="SFLDG01129">
    <property type="entry name" value="C1.5:_HAD__Beta-PGM__Phosphata"/>
    <property type="match status" value="1"/>
</dbReference>